<dbReference type="PANTHER" id="PTHR14084">
    <property type="entry name" value="KYNURENINASE"/>
    <property type="match status" value="1"/>
</dbReference>
<dbReference type="InterPro" id="IPR015424">
    <property type="entry name" value="PyrdxlP-dep_Trfase"/>
</dbReference>
<reference evidence="8" key="1">
    <citation type="journal article" date="2019" name="Int. J. Syst. Evol. Microbiol.">
        <title>The Global Catalogue of Microorganisms (GCM) 10K type strain sequencing project: providing services to taxonomists for standard genome sequencing and annotation.</title>
        <authorList>
            <consortium name="The Broad Institute Genomics Platform"/>
            <consortium name="The Broad Institute Genome Sequencing Center for Infectious Disease"/>
            <person name="Wu L."/>
            <person name="Ma J."/>
        </authorList>
    </citation>
    <scope>NUCLEOTIDE SEQUENCE [LARGE SCALE GENOMIC DNA]</scope>
    <source>
        <strain evidence="8">CGMCC 4.1415</strain>
    </source>
</reference>
<keyword evidence="3 4" id="KW-0663">Pyridoxal phosphate</keyword>
<comment type="caution">
    <text evidence="7">The sequence shown here is derived from an EMBL/GenBank/DDBJ whole genome shotgun (WGS) entry which is preliminary data.</text>
</comment>
<evidence type="ECO:0000256" key="4">
    <source>
        <dbReference type="HAMAP-Rule" id="MF_01970"/>
    </source>
</evidence>
<dbReference type="Gene3D" id="3.40.640.10">
    <property type="entry name" value="Type I PLP-dependent aspartate aminotransferase-like (Major domain)"/>
    <property type="match status" value="1"/>
</dbReference>
<dbReference type="RefSeq" id="WP_378227795.1">
    <property type="nucleotide sequence ID" value="NZ_JBHSLL010000011.1"/>
</dbReference>
<keyword evidence="2 4" id="KW-0378">Hydrolase</keyword>
<feature type="binding site" evidence="4">
    <location>
        <begin position="128"/>
        <end position="131"/>
    </location>
    <ligand>
        <name>pyridoxal 5'-phosphate</name>
        <dbReference type="ChEBI" id="CHEBI:597326"/>
    </ligand>
</feature>
<dbReference type="Proteomes" id="UP001596016">
    <property type="component" value="Unassembled WGS sequence"/>
</dbReference>
<dbReference type="Pfam" id="PF22580">
    <property type="entry name" value="KYNU_C"/>
    <property type="match status" value="1"/>
</dbReference>
<proteinExistence type="inferred from homology"/>
<evidence type="ECO:0000256" key="5">
    <source>
        <dbReference type="NCBIfam" id="TIGR01814"/>
    </source>
</evidence>
<feature type="binding site" evidence="4">
    <location>
        <position position="100"/>
    </location>
    <ligand>
        <name>pyridoxal 5'-phosphate</name>
        <dbReference type="ChEBI" id="CHEBI:597326"/>
    </ligand>
</feature>
<evidence type="ECO:0000256" key="3">
    <source>
        <dbReference type="ARBA" id="ARBA00022898"/>
    </source>
</evidence>
<organism evidence="7 8">
    <name type="scientific">Aquamicrobium segne</name>
    <dbReference type="NCBI Taxonomy" id="469547"/>
    <lineage>
        <taxon>Bacteria</taxon>
        <taxon>Pseudomonadati</taxon>
        <taxon>Pseudomonadota</taxon>
        <taxon>Alphaproteobacteria</taxon>
        <taxon>Hyphomicrobiales</taxon>
        <taxon>Phyllobacteriaceae</taxon>
        <taxon>Aquamicrobium</taxon>
    </lineage>
</organism>
<dbReference type="InterPro" id="IPR010111">
    <property type="entry name" value="Kynureninase"/>
</dbReference>
<feature type="modified residue" description="N6-(pyridoxal phosphate)lysine" evidence="4">
    <location>
        <position position="226"/>
    </location>
</feature>
<comment type="catalytic activity">
    <reaction evidence="6">
        <text>3-hydroxy-L-kynurenine + H2O = 3-hydroxyanthranilate + L-alanine + H(+)</text>
        <dbReference type="Rhea" id="RHEA:25143"/>
        <dbReference type="ChEBI" id="CHEBI:15377"/>
        <dbReference type="ChEBI" id="CHEBI:15378"/>
        <dbReference type="ChEBI" id="CHEBI:36559"/>
        <dbReference type="ChEBI" id="CHEBI:57972"/>
        <dbReference type="ChEBI" id="CHEBI:58125"/>
        <dbReference type="EC" id="3.7.1.3"/>
    </reaction>
</comment>
<sequence>MSVLPDLAAIEALDAADPLRSFRNRFVLPEGVIYLDGNSLGAASSSALAELEQAARQEWSQGLIRSWNKAGWFDLGLKLGDRIARLIGAAHGQTVVGDTTSTNIYKALHAALALRPDRKVIVAESGSFPTDLYMAEGVVATRAGTSLKLEGVDAASIEELIDESVAVVLVNHVNYKSGALRDMAALTKRIHDAGAIAVWDLCHSVGALPVELDAAQVDFAVGCTYKYLNGGPGAPAFIYAAHRHHNHIQQPLSGWWSHARPFAMETTYAGAEGISRFQCGTQPILSLRALKGALDDWDDVDMQALREKSLALTDLFIALVEARCGAYGVSLETTRERERRGSQVSFAHENAYEVMQALIERGVIGDFRAPSTLRFGFTPLYTSYRNVWDAVIILEDILSSGIWKEPRFAVRTTVT</sequence>
<feature type="binding site" evidence="4">
    <location>
        <position position="281"/>
    </location>
    <ligand>
        <name>pyridoxal 5'-phosphate</name>
        <dbReference type="ChEBI" id="CHEBI:597326"/>
    </ligand>
</feature>
<dbReference type="Gene3D" id="3.90.1150.10">
    <property type="entry name" value="Aspartate Aminotransferase, domain 1"/>
    <property type="match status" value="1"/>
</dbReference>
<comment type="catalytic activity">
    <reaction evidence="4 6">
        <text>L-kynurenine + H2O = anthranilate + L-alanine + H(+)</text>
        <dbReference type="Rhea" id="RHEA:16813"/>
        <dbReference type="ChEBI" id="CHEBI:15377"/>
        <dbReference type="ChEBI" id="CHEBI:15378"/>
        <dbReference type="ChEBI" id="CHEBI:16567"/>
        <dbReference type="ChEBI" id="CHEBI:57959"/>
        <dbReference type="ChEBI" id="CHEBI:57972"/>
        <dbReference type="EC" id="3.7.1.3"/>
    </reaction>
</comment>
<dbReference type="EMBL" id="JBHSLL010000011">
    <property type="protein sequence ID" value="MFC5384923.1"/>
    <property type="molecule type" value="Genomic_DNA"/>
</dbReference>
<accession>A0ABW0GWX1</accession>
<dbReference type="NCBIfam" id="TIGR01814">
    <property type="entry name" value="kynureninase"/>
    <property type="match status" value="1"/>
</dbReference>
<dbReference type="GO" id="GO:0030429">
    <property type="term" value="F:kynureninase activity"/>
    <property type="evidence" value="ECO:0007669"/>
    <property type="project" value="UniProtKB-EC"/>
</dbReference>
<evidence type="ECO:0000256" key="6">
    <source>
        <dbReference type="PIRNR" id="PIRNR038800"/>
    </source>
</evidence>
<comment type="pathway">
    <text evidence="4 6">Cofactor biosynthesis; NAD(+) biosynthesis; quinolinate from L-kynurenine: step 2/3.</text>
</comment>
<keyword evidence="8" id="KW-1185">Reference proteome</keyword>
<feature type="binding site" evidence="4">
    <location>
        <position position="200"/>
    </location>
    <ligand>
        <name>pyridoxal 5'-phosphate</name>
        <dbReference type="ChEBI" id="CHEBI:597326"/>
    </ligand>
</feature>
<comment type="caution">
    <text evidence="4">Lacks conserved residue(s) required for the propagation of feature annotation.</text>
</comment>
<evidence type="ECO:0000256" key="2">
    <source>
        <dbReference type="ARBA" id="ARBA00022801"/>
    </source>
</evidence>
<dbReference type="InterPro" id="IPR015421">
    <property type="entry name" value="PyrdxlP-dep_Trfase_major"/>
</dbReference>
<dbReference type="PIRSF" id="PIRSF038800">
    <property type="entry name" value="KYNU"/>
    <property type="match status" value="1"/>
</dbReference>
<feature type="binding site" evidence="4">
    <location>
        <position position="255"/>
    </location>
    <ligand>
        <name>pyridoxal 5'-phosphate</name>
        <dbReference type="ChEBI" id="CHEBI:597326"/>
    </ligand>
</feature>
<keyword evidence="1 4" id="KW-0662">Pyridine nucleotide biosynthesis</keyword>
<evidence type="ECO:0000256" key="1">
    <source>
        <dbReference type="ARBA" id="ARBA00022642"/>
    </source>
</evidence>
<dbReference type="EC" id="3.7.1.3" evidence="4 5"/>
<feature type="binding site" evidence="4">
    <location>
        <position position="101"/>
    </location>
    <ligand>
        <name>pyridoxal 5'-phosphate</name>
        <dbReference type="ChEBI" id="CHEBI:597326"/>
    </ligand>
</feature>
<feature type="binding site" evidence="4">
    <location>
        <position position="225"/>
    </location>
    <ligand>
        <name>pyridoxal 5'-phosphate</name>
        <dbReference type="ChEBI" id="CHEBI:597326"/>
    </ligand>
</feature>
<dbReference type="InterPro" id="IPR015422">
    <property type="entry name" value="PyrdxlP-dep_Trfase_small"/>
</dbReference>
<protein>
    <recommendedName>
        <fullName evidence="4 5">Kynureninase</fullName>
        <ecNumber evidence="4 5">3.7.1.3</ecNumber>
    </recommendedName>
    <alternativeName>
        <fullName evidence="4">L-kynurenine hydrolase</fullName>
    </alternativeName>
</protein>
<comment type="similarity">
    <text evidence="4 6">Belongs to the kynureninase family.</text>
</comment>
<comment type="pathway">
    <text evidence="4 6">Amino-acid degradation; L-kynurenine degradation; L-alanine and anthranilate from L-kynurenine: step 1/1.</text>
</comment>
<dbReference type="SUPFAM" id="SSF53383">
    <property type="entry name" value="PLP-dependent transferases"/>
    <property type="match status" value="1"/>
</dbReference>
<evidence type="ECO:0000313" key="7">
    <source>
        <dbReference type="EMBL" id="MFC5384923.1"/>
    </source>
</evidence>
<dbReference type="HAMAP" id="MF_01970">
    <property type="entry name" value="Kynureninase"/>
    <property type="match status" value="1"/>
</dbReference>
<comment type="function">
    <text evidence="4 6">Catalyzes the cleavage of L-kynurenine (L-Kyn) and L-3-hydroxykynurenine (L-3OHKyn) into anthranilic acid (AA) and 3-hydroxyanthranilic acid (3-OHAA), respectively.</text>
</comment>
<comment type="subunit">
    <text evidence="4 6">Homodimer.</text>
</comment>
<gene>
    <name evidence="4 7" type="primary">kynU</name>
    <name evidence="7" type="ORF">ACFPLB_02970</name>
</gene>
<dbReference type="PANTHER" id="PTHR14084:SF0">
    <property type="entry name" value="KYNURENINASE"/>
    <property type="match status" value="1"/>
</dbReference>
<feature type="binding site" evidence="4">
    <location>
        <position position="203"/>
    </location>
    <ligand>
        <name>pyridoxal 5'-phosphate</name>
        <dbReference type="ChEBI" id="CHEBI:597326"/>
    </ligand>
</feature>
<comment type="cofactor">
    <cofactor evidence="4 6">
        <name>pyridoxal 5'-phosphate</name>
        <dbReference type="ChEBI" id="CHEBI:597326"/>
    </cofactor>
</comment>
<evidence type="ECO:0000313" key="8">
    <source>
        <dbReference type="Proteomes" id="UP001596016"/>
    </source>
</evidence>
<name>A0ABW0GWX1_9HYPH</name>